<keyword evidence="2" id="KW-0408">Iron</keyword>
<dbReference type="PROSITE" id="PS00086">
    <property type="entry name" value="CYTOCHROME_P450"/>
    <property type="match status" value="1"/>
</dbReference>
<comment type="similarity">
    <text evidence="1 2">Belongs to the cytochrome P450 family.</text>
</comment>
<keyword evidence="2" id="KW-0479">Metal-binding</keyword>
<comment type="caution">
    <text evidence="4">The sequence shown here is derived from an EMBL/GenBank/DDBJ whole genome shotgun (WGS) entry which is preliminary data.</text>
</comment>
<protein>
    <submittedName>
        <fullName evidence="4">Cytochrome P450</fullName>
    </submittedName>
</protein>
<organism evidence="4 5">
    <name type="scientific">Streptomyces albiaxialis</name>
    <dbReference type="NCBI Taxonomy" id="329523"/>
    <lineage>
        <taxon>Bacteria</taxon>
        <taxon>Bacillati</taxon>
        <taxon>Actinomycetota</taxon>
        <taxon>Actinomycetes</taxon>
        <taxon>Kitasatosporales</taxon>
        <taxon>Streptomycetaceae</taxon>
        <taxon>Streptomyces</taxon>
    </lineage>
</organism>
<evidence type="ECO:0000313" key="4">
    <source>
        <dbReference type="EMBL" id="GAA2069302.1"/>
    </source>
</evidence>
<evidence type="ECO:0000256" key="2">
    <source>
        <dbReference type="RuleBase" id="RU000461"/>
    </source>
</evidence>
<dbReference type="PANTHER" id="PTHR46696">
    <property type="entry name" value="P450, PUTATIVE (EUROFUNG)-RELATED"/>
    <property type="match status" value="1"/>
</dbReference>
<evidence type="ECO:0000313" key="5">
    <source>
        <dbReference type="Proteomes" id="UP001500016"/>
    </source>
</evidence>
<reference evidence="4 5" key="1">
    <citation type="journal article" date="2019" name="Int. J. Syst. Evol. Microbiol.">
        <title>The Global Catalogue of Microorganisms (GCM) 10K type strain sequencing project: providing services to taxonomists for standard genome sequencing and annotation.</title>
        <authorList>
            <consortium name="The Broad Institute Genomics Platform"/>
            <consortium name="The Broad Institute Genome Sequencing Center for Infectious Disease"/>
            <person name="Wu L."/>
            <person name="Ma J."/>
        </authorList>
    </citation>
    <scope>NUCLEOTIDE SEQUENCE [LARGE SCALE GENOMIC DNA]</scope>
    <source>
        <strain evidence="4 5">JCM 15478</strain>
    </source>
</reference>
<dbReference type="PRINTS" id="PR00359">
    <property type="entry name" value="BP450"/>
</dbReference>
<sequence length="411" mass="44305">MVDETYDGDDGRFPFPAAGFGAPPRAYAERRARGAVAPVRLPSGDEVLLATAYEDVRTVLSDARFTRNLCHEDAPRLLPGPDSGADPHALTSMDPPAHTRLRRLVQGAFTPRRAQEWEPRVRAVTEELLDGIVAAGPPADFVAEFAFPLPVEVICRLLGVPAADSALFRTWSDSFLSLSAADGARRAEHAAAFRAYIDALVAEHRARPGEDLVDELIAARDEGDRLTEEELARMVRGLIVAGHETTANVLARGLLTLLRHPDQLAALRDDTADEEPARLPGAVEEILRTQVPGHGGLLRVATEDVVLPSGATIRAGQGVMAPVAAANHDPEPFAEPDAFDIRRGSETRHLAFGHGPHYCLGANLARVEVRVALGTVLRRLPGLALTAARPEELEWTADSRVCGLKALPLTW</sequence>
<dbReference type="CDD" id="cd11031">
    <property type="entry name" value="Cyp158A-like"/>
    <property type="match status" value="1"/>
</dbReference>
<keyword evidence="2" id="KW-0560">Oxidoreductase</keyword>
<feature type="region of interest" description="Disordered" evidence="3">
    <location>
        <begin position="76"/>
        <end position="95"/>
    </location>
</feature>
<accession>A0ABN2VQG6</accession>
<dbReference type="InterPro" id="IPR036396">
    <property type="entry name" value="Cyt_P450_sf"/>
</dbReference>
<dbReference type="Pfam" id="PF00067">
    <property type="entry name" value="p450"/>
    <property type="match status" value="1"/>
</dbReference>
<proteinExistence type="inferred from homology"/>
<dbReference type="Gene3D" id="1.10.630.10">
    <property type="entry name" value="Cytochrome P450"/>
    <property type="match status" value="1"/>
</dbReference>
<dbReference type="PRINTS" id="PR00385">
    <property type="entry name" value="P450"/>
</dbReference>
<gene>
    <name evidence="4" type="ORF">GCM10009801_18720</name>
</gene>
<dbReference type="InterPro" id="IPR017972">
    <property type="entry name" value="Cyt_P450_CS"/>
</dbReference>
<dbReference type="InterPro" id="IPR002397">
    <property type="entry name" value="Cyt_P450_B"/>
</dbReference>
<dbReference type="InterPro" id="IPR001128">
    <property type="entry name" value="Cyt_P450"/>
</dbReference>
<evidence type="ECO:0000256" key="1">
    <source>
        <dbReference type="ARBA" id="ARBA00010617"/>
    </source>
</evidence>
<dbReference type="PANTHER" id="PTHR46696:SF6">
    <property type="entry name" value="P450, PUTATIVE (EUROFUNG)-RELATED"/>
    <property type="match status" value="1"/>
</dbReference>
<dbReference type="Proteomes" id="UP001500016">
    <property type="component" value="Unassembled WGS sequence"/>
</dbReference>
<dbReference type="EMBL" id="BAAAPE010000005">
    <property type="protein sequence ID" value="GAA2069302.1"/>
    <property type="molecule type" value="Genomic_DNA"/>
</dbReference>
<dbReference type="SUPFAM" id="SSF48264">
    <property type="entry name" value="Cytochrome P450"/>
    <property type="match status" value="1"/>
</dbReference>
<keyword evidence="5" id="KW-1185">Reference proteome</keyword>
<keyword evidence="2" id="KW-0349">Heme</keyword>
<keyword evidence="2" id="KW-0503">Monooxygenase</keyword>
<dbReference type="RefSeq" id="WP_344526018.1">
    <property type="nucleotide sequence ID" value="NZ_BAAAPE010000005.1"/>
</dbReference>
<name>A0ABN2VQG6_9ACTN</name>
<evidence type="ECO:0000256" key="3">
    <source>
        <dbReference type="SAM" id="MobiDB-lite"/>
    </source>
</evidence>